<feature type="compositionally biased region" description="Low complexity" evidence="1">
    <location>
        <begin position="74"/>
        <end position="90"/>
    </location>
</feature>
<name>A0AAV4M7M5_9ARAC</name>
<protein>
    <submittedName>
        <fullName evidence="2">Uncharacterized protein</fullName>
    </submittedName>
</protein>
<organism evidence="2 3">
    <name type="scientific">Caerostris darwini</name>
    <dbReference type="NCBI Taxonomy" id="1538125"/>
    <lineage>
        <taxon>Eukaryota</taxon>
        <taxon>Metazoa</taxon>
        <taxon>Ecdysozoa</taxon>
        <taxon>Arthropoda</taxon>
        <taxon>Chelicerata</taxon>
        <taxon>Arachnida</taxon>
        <taxon>Araneae</taxon>
        <taxon>Araneomorphae</taxon>
        <taxon>Entelegynae</taxon>
        <taxon>Araneoidea</taxon>
        <taxon>Araneidae</taxon>
        <taxon>Caerostris</taxon>
    </lineage>
</organism>
<evidence type="ECO:0000313" key="2">
    <source>
        <dbReference type="EMBL" id="GIX67850.1"/>
    </source>
</evidence>
<evidence type="ECO:0000256" key="1">
    <source>
        <dbReference type="SAM" id="MobiDB-lite"/>
    </source>
</evidence>
<feature type="region of interest" description="Disordered" evidence="1">
    <location>
        <begin position="61"/>
        <end position="97"/>
    </location>
</feature>
<evidence type="ECO:0000313" key="3">
    <source>
        <dbReference type="Proteomes" id="UP001054837"/>
    </source>
</evidence>
<gene>
    <name evidence="2" type="ORF">CDAR_459141</name>
</gene>
<dbReference type="EMBL" id="BPLQ01000130">
    <property type="protein sequence ID" value="GIX67850.1"/>
    <property type="molecule type" value="Genomic_DNA"/>
</dbReference>
<sequence>MPENIKFHNNHEPFAAAYELHNFEVQQAEVLQRQSFKSCFRERLRGSASSFGGACAVGSGTRQDLTGSKRNGLSPSSLRFSSLSSCSTSPRCKKKFK</sequence>
<keyword evidence="3" id="KW-1185">Reference proteome</keyword>
<accession>A0AAV4M7M5</accession>
<dbReference type="AlphaFoldDB" id="A0AAV4M7M5"/>
<feature type="compositionally biased region" description="Polar residues" evidence="1">
    <location>
        <begin position="61"/>
        <end position="73"/>
    </location>
</feature>
<dbReference type="Proteomes" id="UP001054837">
    <property type="component" value="Unassembled WGS sequence"/>
</dbReference>
<reference evidence="2 3" key="1">
    <citation type="submission" date="2021-06" db="EMBL/GenBank/DDBJ databases">
        <title>Caerostris darwini draft genome.</title>
        <authorList>
            <person name="Kono N."/>
            <person name="Arakawa K."/>
        </authorList>
    </citation>
    <scope>NUCLEOTIDE SEQUENCE [LARGE SCALE GENOMIC DNA]</scope>
</reference>
<proteinExistence type="predicted"/>
<comment type="caution">
    <text evidence="2">The sequence shown here is derived from an EMBL/GenBank/DDBJ whole genome shotgun (WGS) entry which is preliminary data.</text>
</comment>